<dbReference type="InterPro" id="IPR037143">
    <property type="entry name" value="4-PPantetheinyl_Trfase_dom_sf"/>
</dbReference>
<feature type="binding site" evidence="8">
    <location>
        <position position="62"/>
    </location>
    <ligand>
        <name>Mg(2+)</name>
        <dbReference type="ChEBI" id="CHEBI:18420"/>
    </ligand>
</feature>
<dbReference type="GO" id="GO:0008897">
    <property type="term" value="F:holo-[acyl-carrier-protein] synthase activity"/>
    <property type="evidence" value="ECO:0007669"/>
    <property type="project" value="UniProtKB-UniRule"/>
</dbReference>
<proteinExistence type="inferred from homology"/>
<dbReference type="GO" id="GO:0006633">
    <property type="term" value="P:fatty acid biosynthetic process"/>
    <property type="evidence" value="ECO:0007669"/>
    <property type="project" value="UniProtKB-UniRule"/>
</dbReference>
<evidence type="ECO:0000256" key="6">
    <source>
        <dbReference type="ARBA" id="ARBA00023098"/>
    </source>
</evidence>
<dbReference type="NCBIfam" id="TIGR00516">
    <property type="entry name" value="acpS"/>
    <property type="match status" value="1"/>
</dbReference>
<dbReference type="RefSeq" id="WP_186917866.1">
    <property type="nucleotide sequence ID" value="NZ_JACOFZ010000011.1"/>
</dbReference>
<dbReference type="GO" id="GO:0000287">
    <property type="term" value="F:magnesium ion binding"/>
    <property type="evidence" value="ECO:0007669"/>
    <property type="project" value="UniProtKB-UniRule"/>
</dbReference>
<evidence type="ECO:0000256" key="5">
    <source>
        <dbReference type="ARBA" id="ARBA00022842"/>
    </source>
</evidence>
<comment type="function">
    <text evidence="8">Transfers the 4'-phosphopantetheine moiety from coenzyme A to a Ser of acyl-carrier-protein.</text>
</comment>
<dbReference type="EC" id="2.7.8.7" evidence="8"/>
<evidence type="ECO:0000256" key="3">
    <source>
        <dbReference type="ARBA" id="ARBA00022723"/>
    </source>
</evidence>
<evidence type="ECO:0000256" key="1">
    <source>
        <dbReference type="ARBA" id="ARBA00022516"/>
    </source>
</evidence>
<keyword evidence="5 8" id="KW-0460">Magnesium</keyword>
<keyword evidence="1 8" id="KW-0444">Lipid biosynthesis</keyword>
<evidence type="ECO:0000256" key="8">
    <source>
        <dbReference type="HAMAP-Rule" id="MF_00101"/>
    </source>
</evidence>
<evidence type="ECO:0000256" key="4">
    <source>
        <dbReference type="ARBA" id="ARBA00022832"/>
    </source>
</evidence>
<organism evidence="10 11">
    <name type="scientific">Undibacterium nitidum</name>
    <dbReference type="NCBI Taxonomy" id="2762298"/>
    <lineage>
        <taxon>Bacteria</taxon>
        <taxon>Pseudomonadati</taxon>
        <taxon>Pseudomonadota</taxon>
        <taxon>Betaproteobacteria</taxon>
        <taxon>Burkholderiales</taxon>
        <taxon>Oxalobacteraceae</taxon>
        <taxon>Undibacterium</taxon>
    </lineage>
</organism>
<dbReference type="SUPFAM" id="SSF56214">
    <property type="entry name" value="4'-phosphopantetheinyl transferase"/>
    <property type="match status" value="1"/>
</dbReference>
<comment type="similarity">
    <text evidence="8">Belongs to the P-Pant transferase superfamily. AcpS family.</text>
</comment>
<evidence type="ECO:0000313" key="10">
    <source>
        <dbReference type="EMBL" id="MBC3883249.1"/>
    </source>
</evidence>
<dbReference type="EMBL" id="JACOFZ010000011">
    <property type="protein sequence ID" value="MBC3883249.1"/>
    <property type="molecule type" value="Genomic_DNA"/>
</dbReference>
<comment type="catalytic activity">
    <reaction evidence="8">
        <text>apo-[ACP] + CoA = holo-[ACP] + adenosine 3',5'-bisphosphate + H(+)</text>
        <dbReference type="Rhea" id="RHEA:12068"/>
        <dbReference type="Rhea" id="RHEA-COMP:9685"/>
        <dbReference type="Rhea" id="RHEA-COMP:9690"/>
        <dbReference type="ChEBI" id="CHEBI:15378"/>
        <dbReference type="ChEBI" id="CHEBI:29999"/>
        <dbReference type="ChEBI" id="CHEBI:57287"/>
        <dbReference type="ChEBI" id="CHEBI:58343"/>
        <dbReference type="ChEBI" id="CHEBI:64479"/>
        <dbReference type="EC" id="2.7.8.7"/>
    </reaction>
</comment>
<keyword evidence="8" id="KW-0963">Cytoplasm</keyword>
<dbReference type="Gene3D" id="3.90.470.20">
    <property type="entry name" value="4'-phosphopantetheinyl transferase domain"/>
    <property type="match status" value="1"/>
</dbReference>
<feature type="binding site" evidence="8">
    <location>
        <position position="8"/>
    </location>
    <ligand>
        <name>Mg(2+)</name>
        <dbReference type="ChEBI" id="CHEBI:18420"/>
    </ligand>
</feature>
<dbReference type="Proteomes" id="UP000627446">
    <property type="component" value="Unassembled WGS sequence"/>
</dbReference>
<keyword evidence="7 8" id="KW-0275">Fatty acid biosynthesis</keyword>
<gene>
    <name evidence="8" type="primary">acpS</name>
    <name evidence="10" type="ORF">H8K36_17775</name>
</gene>
<dbReference type="GO" id="GO:0005737">
    <property type="term" value="C:cytoplasm"/>
    <property type="evidence" value="ECO:0007669"/>
    <property type="project" value="UniProtKB-SubCell"/>
</dbReference>
<dbReference type="InterPro" id="IPR002582">
    <property type="entry name" value="ACPS"/>
</dbReference>
<protein>
    <recommendedName>
        <fullName evidence="8">Holo-[acyl-carrier-protein] synthase</fullName>
        <shortName evidence="8">Holo-ACP synthase</shortName>
        <ecNumber evidence="8">2.7.8.7</ecNumber>
    </recommendedName>
    <alternativeName>
        <fullName evidence="8">4'-phosphopantetheinyl transferase AcpS</fullName>
    </alternativeName>
</protein>
<sequence length="136" mass="15411">MIFGIGTDIVRSARIEQALQKREGRFAEKILGPQELNAFHYRSQPHFSKAVRYLATRFAAKEALSKAMGTGFRNPLSWHGVQVLNSDNGRPIFVFGEELQAWFQSRRLSAHVTISDEHEYAVAFVVIESLDSVCQK</sequence>
<evidence type="ECO:0000313" key="11">
    <source>
        <dbReference type="Proteomes" id="UP000627446"/>
    </source>
</evidence>
<comment type="caution">
    <text evidence="10">The sequence shown here is derived from an EMBL/GenBank/DDBJ whole genome shotgun (WGS) entry which is preliminary data.</text>
</comment>
<keyword evidence="4 8" id="KW-0276">Fatty acid metabolism</keyword>
<comment type="subcellular location">
    <subcellularLocation>
        <location evidence="8">Cytoplasm</location>
    </subcellularLocation>
</comment>
<keyword evidence="2 8" id="KW-0808">Transferase</keyword>
<keyword evidence="6 8" id="KW-0443">Lipid metabolism</keyword>
<feature type="domain" description="4'-phosphopantetheinyl transferase" evidence="9">
    <location>
        <begin position="4"/>
        <end position="124"/>
    </location>
</feature>
<name>A0A923HPN5_9BURK</name>
<keyword evidence="11" id="KW-1185">Reference proteome</keyword>
<dbReference type="InterPro" id="IPR008278">
    <property type="entry name" value="4-PPantetheinyl_Trfase_dom"/>
</dbReference>
<dbReference type="AlphaFoldDB" id="A0A923HPN5"/>
<evidence type="ECO:0000256" key="2">
    <source>
        <dbReference type="ARBA" id="ARBA00022679"/>
    </source>
</evidence>
<dbReference type="Pfam" id="PF01648">
    <property type="entry name" value="ACPS"/>
    <property type="match status" value="1"/>
</dbReference>
<dbReference type="InterPro" id="IPR004568">
    <property type="entry name" value="Ppantetheine-prot_Trfase_dom"/>
</dbReference>
<comment type="cofactor">
    <cofactor evidence="8">
        <name>Mg(2+)</name>
        <dbReference type="ChEBI" id="CHEBI:18420"/>
    </cofactor>
</comment>
<accession>A0A923HPN5</accession>
<dbReference type="NCBIfam" id="TIGR00556">
    <property type="entry name" value="pantethn_trn"/>
    <property type="match status" value="1"/>
</dbReference>
<keyword evidence="3 8" id="KW-0479">Metal-binding</keyword>
<evidence type="ECO:0000259" key="9">
    <source>
        <dbReference type="Pfam" id="PF01648"/>
    </source>
</evidence>
<dbReference type="HAMAP" id="MF_00101">
    <property type="entry name" value="AcpS"/>
    <property type="match status" value="1"/>
</dbReference>
<reference evidence="10" key="1">
    <citation type="submission" date="2020-08" db="EMBL/GenBank/DDBJ databases">
        <title>Novel species isolated from subtropical streams in China.</title>
        <authorList>
            <person name="Lu H."/>
        </authorList>
    </citation>
    <scope>NUCLEOTIDE SEQUENCE</scope>
    <source>
        <strain evidence="10">LX22W</strain>
    </source>
</reference>
<evidence type="ECO:0000256" key="7">
    <source>
        <dbReference type="ARBA" id="ARBA00023160"/>
    </source>
</evidence>